<dbReference type="RefSeq" id="WP_151620427.1">
    <property type="nucleotide sequence ID" value="NZ_WBXO01000007.1"/>
</dbReference>
<comment type="caution">
    <text evidence="6">The sequence shown here is derived from an EMBL/GenBank/DDBJ whole genome shotgun (WGS) entry which is preliminary data.</text>
</comment>
<keyword evidence="5" id="KW-0479">Metal-binding</keyword>
<dbReference type="CDD" id="cd00947">
    <property type="entry name" value="TBP_aldolase_IIB"/>
    <property type="match status" value="1"/>
</dbReference>
<feature type="binding site" evidence="5">
    <location>
        <position position="133"/>
    </location>
    <ligand>
        <name>Zn(2+)</name>
        <dbReference type="ChEBI" id="CHEBI:29105"/>
        <label>2</label>
    </ligand>
</feature>
<dbReference type="GO" id="GO:0008270">
    <property type="term" value="F:zinc ion binding"/>
    <property type="evidence" value="ECO:0007669"/>
    <property type="project" value="InterPro"/>
</dbReference>
<dbReference type="SUPFAM" id="SSF51569">
    <property type="entry name" value="Aldolase"/>
    <property type="match status" value="1"/>
</dbReference>
<evidence type="ECO:0000256" key="5">
    <source>
        <dbReference type="PIRSR" id="PIRSR001359-3"/>
    </source>
</evidence>
<organism evidence="6 7">
    <name type="scientific">Heliorestis acidaminivorans</name>
    <dbReference type="NCBI Taxonomy" id="553427"/>
    <lineage>
        <taxon>Bacteria</taxon>
        <taxon>Bacillati</taxon>
        <taxon>Bacillota</taxon>
        <taxon>Clostridia</taxon>
        <taxon>Eubacteriales</taxon>
        <taxon>Heliobacteriaceae</taxon>
        <taxon>Heliorestis</taxon>
    </lineage>
</organism>
<feature type="active site" description="Proton donor" evidence="3">
    <location>
        <position position="81"/>
    </location>
</feature>
<reference evidence="6 7" key="1">
    <citation type="submission" date="2019-10" db="EMBL/GenBank/DDBJ databases">
        <title>Whole-genome sequence of the extremophile Heliorestis acidaminivorans DSM 24790.</title>
        <authorList>
            <person name="Kyndt J.A."/>
            <person name="Meyer T.E."/>
        </authorList>
    </citation>
    <scope>NUCLEOTIDE SEQUENCE [LARGE SCALE GENOMIC DNA]</scope>
    <source>
        <strain evidence="6 7">DSM 24790</strain>
    </source>
</reference>
<dbReference type="EMBL" id="WBXO01000007">
    <property type="protein sequence ID" value="KAB2952109.1"/>
    <property type="molecule type" value="Genomic_DNA"/>
</dbReference>
<dbReference type="GO" id="GO:0005975">
    <property type="term" value="P:carbohydrate metabolic process"/>
    <property type="evidence" value="ECO:0007669"/>
    <property type="project" value="InterPro"/>
</dbReference>
<feature type="binding site" evidence="5">
    <location>
        <position position="207"/>
    </location>
    <ligand>
        <name>Zn(2+)</name>
        <dbReference type="ChEBI" id="CHEBI:29105"/>
        <label>1</label>
        <note>catalytic</note>
    </ligand>
</feature>
<accession>A0A6I0F1M2</accession>
<keyword evidence="5" id="KW-0862">Zinc</keyword>
<feature type="binding site" evidence="4">
    <location>
        <position position="180"/>
    </location>
    <ligand>
        <name>dihydroxyacetone phosphate</name>
        <dbReference type="ChEBI" id="CHEBI:57642"/>
    </ligand>
</feature>
<dbReference type="GO" id="GO:0009025">
    <property type="term" value="F:tagatose-bisphosphate aldolase activity"/>
    <property type="evidence" value="ECO:0007669"/>
    <property type="project" value="UniProtKB-ARBA"/>
</dbReference>
<dbReference type="NCBIfam" id="NF006626">
    <property type="entry name" value="PRK09195.1"/>
    <property type="match status" value="1"/>
</dbReference>
<feature type="binding site" evidence="5">
    <location>
        <position position="103"/>
    </location>
    <ligand>
        <name>Zn(2+)</name>
        <dbReference type="ChEBI" id="CHEBI:29105"/>
        <label>2</label>
    </ligand>
</feature>
<gene>
    <name evidence="6" type="ORF">F9B85_09865</name>
</gene>
<feature type="binding site" evidence="5">
    <location>
        <position position="179"/>
    </location>
    <ligand>
        <name>Zn(2+)</name>
        <dbReference type="ChEBI" id="CHEBI:29105"/>
        <label>1</label>
        <note>catalytic</note>
    </ligand>
</feature>
<feature type="binding site" evidence="5">
    <location>
        <position position="82"/>
    </location>
    <ligand>
        <name>Zn(2+)</name>
        <dbReference type="ChEBI" id="CHEBI:29105"/>
        <label>1</label>
        <note>catalytic</note>
    </ligand>
</feature>
<proteinExistence type="predicted"/>
<keyword evidence="7" id="KW-1185">Reference proteome</keyword>
<feature type="binding site" evidence="4">
    <location>
        <begin position="229"/>
        <end position="232"/>
    </location>
    <ligand>
        <name>dihydroxyacetone phosphate</name>
        <dbReference type="ChEBI" id="CHEBI:57642"/>
    </ligand>
</feature>
<dbReference type="NCBIfam" id="TIGR00167">
    <property type="entry name" value="cbbA"/>
    <property type="match status" value="1"/>
</dbReference>
<feature type="binding site" evidence="4">
    <location>
        <begin position="208"/>
        <end position="210"/>
    </location>
    <ligand>
        <name>dihydroxyacetone phosphate</name>
        <dbReference type="ChEBI" id="CHEBI:57642"/>
    </ligand>
</feature>
<evidence type="ECO:0000256" key="4">
    <source>
        <dbReference type="PIRSR" id="PIRSR001359-2"/>
    </source>
</evidence>
<protein>
    <recommendedName>
        <fullName evidence="2">D-tagatose-bisphosphate aldolase class II</fullName>
    </recommendedName>
    <alternativeName>
        <fullName evidence="1">Tagatose-bisphosphate aldolase</fullName>
    </alternativeName>
</protein>
<sequence>MLISTKEMLLTAQKKGYAVPAFNIHNLETALAVAQAAEEMKSPLILAATPGTLRFNGSPYISAIIKEMSQHFMIPLTFHLDHHESFEDIKDSVDLGCRSVMIDASHLSFEENIAKVQQVVQYVHALGGTVEAELGRIGGVEEDLVVSENQECYTDPEKAKEFVERTGIDSLAIAIGTAHGLYKAEPKLDFARLVAIRKMIDVPLVLHGASGVPDQSLLKTVELGICKINIATELKIPFSQAIREFFITNPEENDPRKYFLPAKEAIKKVVKEKILLCGSQQKA</sequence>
<dbReference type="PROSITE" id="PS00806">
    <property type="entry name" value="ALDOLASE_CLASS_II_2"/>
    <property type="match status" value="1"/>
</dbReference>
<name>A0A6I0F1M2_9FIRM</name>
<comment type="cofactor">
    <cofactor evidence="5">
        <name>Zn(2+)</name>
        <dbReference type="ChEBI" id="CHEBI:29105"/>
    </cofactor>
    <text evidence="5">Binds 2 Zn(2+) ions per subunit. One is catalytic and the other provides a structural contribution.</text>
</comment>
<dbReference type="PANTHER" id="PTHR30304">
    <property type="entry name" value="D-TAGATOSE-1,6-BISPHOSPHATE ALDOLASE"/>
    <property type="match status" value="1"/>
</dbReference>
<evidence type="ECO:0000313" key="7">
    <source>
        <dbReference type="Proteomes" id="UP000468766"/>
    </source>
</evidence>
<evidence type="ECO:0000256" key="3">
    <source>
        <dbReference type="PIRSR" id="PIRSR001359-1"/>
    </source>
</evidence>
<dbReference type="PIRSF" id="PIRSF001359">
    <property type="entry name" value="F_bP_aldolase_II"/>
    <property type="match status" value="1"/>
</dbReference>
<dbReference type="Pfam" id="PF01116">
    <property type="entry name" value="F_bP_aldolase"/>
    <property type="match status" value="1"/>
</dbReference>
<dbReference type="InterPro" id="IPR050246">
    <property type="entry name" value="Class_II_FBP_aldolase"/>
</dbReference>
<dbReference type="FunFam" id="3.20.20.70:FF:000043">
    <property type="entry name" value="D-tagatose-1,6-bisphosphate aldolase subunit GatY"/>
    <property type="match status" value="1"/>
</dbReference>
<dbReference type="InterPro" id="IPR000771">
    <property type="entry name" value="FBA_II"/>
</dbReference>
<evidence type="ECO:0000256" key="1">
    <source>
        <dbReference type="ARBA" id="ARBA00031246"/>
    </source>
</evidence>
<dbReference type="NCBIfam" id="NF009374">
    <property type="entry name" value="PRK12737.1"/>
    <property type="match status" value="1"/>
</dbReference>
<dbReference type="AlphaFoldDB" id="A0A6I0F1M2"/>
<dbReference type="InterPro" id="IPR013785">
    <property type="entry name" value="Aldolase_TIM"/>
</dbReference>
<evidence type="ECO:0000256" key="2">
    <source>
        <dbReference type="ARBA" id="ARBA00032933"/>
    </source>
</evidence>
<dbReference type="PANTHER" id="PTHR30304:SF0">
    <property type="entry name" value="D-TAGATOSE-1,6-BISPHOSPHATE ALDOLASE SUBUNIT GATY-RELATED"/>
    <property type="match status" value="1"/>
</dbReference>
<dbReference type="OrthoDB" id="9803995at2"/>
<dbReference type="Gene3D" id="3.20.20.70">
    <property type="entry name" value="Aldolase class I"/>
    <property type="match status" value="1"/>
</dbReference>
<evidence type="ECO:0000313" key="6">
    <source>
        <dbReference type="EMBL" id="KAB2952109.1"/>
    </source>
</evidence>
<dbReference type="Proteomes" id="UP000468766">
    <property type="component" value="Unassembled WGS sequence"/>
</dbReference>